<proteinExistence type="predicted"/>
<dbReference type="GO" id="GO:0016301">
    <property type="term" value="F:kinase activity"/>
    <property type="evidence" value="ECO:0007669"/>
    <property type="project" value="InterPro"/>
</dbReference>
<evidence type="ECO:0000256" key="2">
    <source>
        <dbReference type="ARBA" id="ARBA00022840"/>
    </source>
</evidence>
<dbReference type="PROSITE" id="PS00675">
    <property type="entry name" value="SIGMA54_INTERACT_1"/>
    <property type="match status" value="1"/>
</dbReference>
<dbReference type="AlphaFoldDB" id="A0AAN6W9W9"/>
<sequence>MADNSNPLRKTTPSQKATLSSLPASWRLTDQQVREIFTTAILPLEITPFIPPSSNSTTATPTAIILLGQTGSGKTRLAPLLSSALSSQSTTQSVCHLIADTYKIHHPFYSPCLSQHPHLASALASPSARIWLSMACQSTSEAQIPVLVESACRHPSDFSEIVEIFSEAGYRVKVVILAVPTALSRLGVLVRYHDRLPESMSRGLPLRLTPRGVHDESYAGCVQGAEWVDEHPREVSEVVVVRRDRRVGYRNRSQDGKWKEEPRAREGLEGQRGRGLTQEERELAEQDLKVLEGLVTEGRVEQATVGELRGLLRELYGNGESNGEEELKQLDIDAFVKGGGAGKQEQPKPKSTKEILDELEFDDDDDINFYNTCSCCR</sequence>
<evidence type="ECO:0000256" key="3">
    <source>
        <dbReference type="SAM" id="MobiDB-lite"/>
    </source>
</evidence>
<dbReference type="InterPro" id="IPR027417">
    <property type="entry name" value="P-loop_NTPase"/>
</dbReference>
<keyword evidence="6" id="KW-1185">Reference proteome</keyword>
<feature type="region of interest" description="Disordered" evidence="3">
    <location>
        <begin position="251"/>
        <end position="279"/>
    </location>
</feature>
<evidence type="ECO:0000256" key="1">
    <source>
        <dbReference type="ARBA" id="ARBA00022741"/>
    </source>
</evidence>
<feature type="domain" description="Zeta toxin" evidence="4">
    <location>
        <begin position="57"/>
        <end position="253"/>
    </location>
</feature>
<dbReference type="EMBL" id="MU866204">
    <property type="protein sequence ID" value="KAK4176222.1"/>
    <property type="molecule type" value="Genomic_DNA"/>
</dbReference>
<dbReference type="Gene3D" id="3.40.50.300">
    <property type="entry name" value="P-loop containing nucleotide triphosphate hydrolases"/>
    <property type="match status" value="1"/>
</dbReference>
<gene>
    <name evidence="5" type="ORF">QBC36DRAFT_290725</name>
</gene>
<dbReference type="GO" id="GO:0005524">
    <property type="term" value="F:ATP binding"/>
    <property type="evidence" value="ECO:0007669"/>
    <property type="project" value="UniProtKB-KW"/>
</dbReference>
<keyword evidence="2" id="KW-0067">ATP-binding</keyword>
<dbReference type="InterPro" id="IPR010488">
    <property type="entry name" value="Zeta_toxin_domain"/>
</dbReference>
<dbReference type="InterPro" id="IPR025662">
    <property type="entry name" value="Sigma_54_int_dom_ATP-bd_1"/>
</dbReference>
<evidence type="ECO:0000313" key="5">
    <source>
        <dbReference type="EMBL" id="KAK4176222.1"/>
    </source>
</evidence>
<reference evidence="5" key="1">
    <citation type="journal article" date="2023" name="Mol. Phylogenet. Evol.">
        <title>Genome-scale phylogeny and comparative genomics of the fungal order Sordariales.</title>
        <authorList>
            <person name="Hensen N."/>
            <person name="Bonometti L."/>
            <person name="Westerberg I."/>
            <person name="Brannstrom I.O."/>
            <person name="Guillou S."/>
            <person name="Cros-Aarteil S."/>
            <person name="Calhoun S."/>
            <person name="Haridas S."/>
            <person name="Kuo A."/>
            <person name="Mondo S."/>
            <person name="Pangilinan J."/>
            <person name="Riley R."/>
            <person name="LaButti K."/>
            <person name="Andreopoulos B."/>
            <person name="Lipzen A."/>
            <person name="Chen C."/>
            <person name="Yan M."/>
            <person name="Daum C."/>
            <person name="Ng V."/>
            <person name="Clum A."/>
            <person name="Steindorff A."/>
            <person name="Ohm R.A."/>
            <person name="Martin F."/>
            <person name="Silar P."/>
            <person name="Natvig D.O."/>
            <person name="Lalanne C."/>
            <person name="Gautier V."/>
            <person name="Ament-Velasquez S.L."/>
            <person name="Kruys A."/>
            <person name="Hutchinson M.I."/>
            <person name="Powell A.J."/>
            <person name="Barry K."/>
            <person name="Miller A.N."/>
            <person name="Grigoriev I.V."/>
            <person name="Debuchy R."/>
            <person name="Gladieux P."/>
            <person name="Hiltunen Thoren M."/>
            <person name="Johannesson H."/>
        </authorList>
    </citation>
    <scope>NUCLEOTIDE SEQUENCE</scope>
    <source>
        <strain evidence="5">CBS 892.96</strain>
    </source>
</reference>
<dbReference type="Pfam" id="PF06414">
    <property type="entry name" value="Zeta_toxin"/>
    <property type="match status" value="1"/>
</dbReference>
<reference evidence="5" key="2">
    <citation type="submission" date="2023-05" db="EMBL/GenBank/DDBJ databases">
        <authorList>
            <consortium name="Lawrence Berkeley National Laboratory"/>
            <person name="Steindorff A."/>
            <person name="Hensen N."/>
            <person name="Bonometti L."/>
            <person name="Westerberg I."/>
            <person name="Brannstrom I.O."/>
            <person name="Guillou S."/>
            <person name="Cros-Aarteil S."/>
            <person name="Calhoun S."/>
            <person name="Haridas S."/>
            <person name="Kuo A."/>
            <person name="Mondo S."/>
            <person name="Pangilinan J."/>
            <person name="Riley R."/>
            <person name="Labutti K."/>
            <person name="Andreopoulos B."/>
            <person name="Lipzen A."/>
            <person name="Chen C."/>
            <person name="Yanf M."/>
            <person name="Daum C."/>
            <person name="Ng V."/>
            <person name="Clum A."/>
            <person name="Ohm R."/>
            <person name="Martin F."/>
            <person name="Silar P."/>
            <person name="Natvig D."/>
            <person name="Lalanne C."/>
            <person name="Gautier V."/>
            <person name="Ament-Velasquez S.L."/>
            <person name="Kruys A."/>
            <person name="Hutchinson M.I."/>
            <person name="Powell A.J."/>
            <person name="Barry K."/>
            <person name="Miller A.N."/>
            <person name="Grigoriev I.V."/>
            <person name="Debuchy R."/>
            <person name="Gladieux P."/>
            <person name="Thoren M.H."/>
            <person name="Johannesson H."/>
        </authorList>
    </citation>
    <scope>NUCLEOTIDE SEQUENCE</scope>
    <source>
        <strain evidence="5">CBS 892.96</strain>
    </source>
</reference>
<evidence type="ECO:0000259" key="4">
    <source>
        <dbReference type="Pfam" id="PF06414"/>
    </source>
</evidence>
<keyword evidence="1" id="KW-0547">Nucleotide-binding</keyword>
<comment type="caution">
    <text evidence="5">The sequence shown here is derived from an EMBL/GenBank/DDBJ whole genome shotgun (WGS) entry which is preliminary data.</text>
</comment>
<dbReference type="SUPFAM" id="SSF52540">
    <property type="entry name" value="P-loop containing nucleoside triphosphate hydrolases"/>
    <property type="match status" value="1"/>
</dbReference>
<protein>
    <submittedName>
        <fullName evidence="5">Zeta toxin-domain-containing protein</fullName>
    </submittedName>
</protein>
<dbReference type="Proteomes" id="UP001302321">
    <property type="component" value="Unassembled WGS sequence"/>
</dbReference>
<accession>A0AAN6W9W9</accession>
<name>A0AAN6W9W9_9PEZI</name>
<feature type="compositionally biased region" description="Basic and acidic residues" evidence="3">
    <location>
        <begin position="252"/>
        <end position="279"/>
    </location>
</feature>
<organism evidence="5 6">
    <name type="scientific">Triangularia setosa</name>
    <dbReference type="NCBI Taxonomy" id="2587417"/>
    <lineage>
        <taxon>Eukaryota</taxon>
        <taxon>Fungi</taxon>
        <taxon>Dikarya</taxon>
        <taxon>Ascomycota</taxon>
        <taxon>Pezizomycotina</taxon>
        <taxon>Sordariomycetes</taxon>
        <taxon>Sordariomycetidae</taxon>
        <taxon>Sordariales</taxon>
        <taxon>Podosporaceae</taxon>
        <taxon>Triangularia</taxon>
    </lineage>
</organism>
<evidence type="ECO:0000313" key="6">
    <source>
        <dbReference type="Proteomes" id="UP001302321"/>
    </source>
</evidence>